<keyword evidence="6 7" id="KW-0472">Membrane</keyword>
<sequence length="403" mass="43041">MALSALFFCTIFVPIITIMDKECFYAIDYLLALAIFCMTTSEFMVAGMMNELALAFQVSVSSIGYLITAYAGAMVVGGPILTAILLRMRSKQALLFLMFVFLIGQSLGAIAWNYDIMMISRIITGIASASAFGVAISFSATLVHSDSRGKAASIVLAGLMIATVLGLPITTFISQYYGWRISFGAVSVLVLVSGIMIQGLLPSSSNKEQLNWKDELLRFKNIHLWAAYVTSMFIIGGTFAAFSYFTPIFTNVTGFSSASIPYLLALYGSATVIGNIIIGKFADKFTMKILMGGLIILIVALSSFALGAENKYIAVISTIFIGLTGVALNPAMVARVMKTASNGTMINTVHSSFITLGIVIGSSLGGLGISKGYGFVSPLWIGACLAILGVISLLPYLHKRKTD</sequence>
<dbReference type="HOGENOM" id="CLU_001265_61_2_9"/>
<name>R8NI68_BACCX</name>
<feature type="transmembrane region" description="Helical" evidence="7">
    <location>
        <begin position="260"/>
        <end position="278"/>
    </location>
</feature>
<evidence type="ECO:0000313" key="9">
    <source>
        <dbReference type="EMBL" id="EOP46029.1"/>
    </source>
</evidence>
<feature type="domain" description="Major facilitator superfamily (MFS) profile" evidence="8">
    <location>
        <begin position="27"/>
        <end position="401"/>
    </location>
</feature>
<dbReference type="Gene3D" id="1.20.1250.20">
    <property type="entry name" value="MFS general substrate transporter like domains"/>
    <property type="match status" value="2"/>
</dbReference>
<dbReference type="InterPro" id="IPR011701">
    <property type="entry name" value="MFS"/>
</dbReference>
<dbReference type="InterPro" id="IPR036259">
    <property type="entry name" value="MFS_trans_sf"/>
</dbReference>
<dbReference type="PANTHER" id="PTHR43124">
    <property type="entry name" value="PURINE EFFLUX PUMP PBUE"/>
    <property type="match status" value="1"/>
</dbReference>
<proteinExistence type="predicted"/>
<dbReference type="Pfam" id="PF07690">
    <property type="entry name" value="MFS_1"/>
    <property type="match status" value="1"/>
</dbReference>
<dbReference type="PANTHER" id="PTHR43124:SF8">
    <property type="entry name" value="INNER MEMBRANE TRANSPORT PROTEIN YDHP"/>
    <property type="match status" value="1"/>
</dbReference>
<dbReference type="InterPro" id="IPR020846">
    <property type="entry name" value="MFS_dom"/>
</dbReference>
<keyword evidence="5 7" id="KW-1133">Transmembrane helix</keyword>
<feature type="transmembrane region" description="Helical" evidence="7">
    <location>
        <begin position="118"/>
        <end position="142"/>
    </location>
</feature>
<dbReference type="GO" id="GO:0005886">
    <property type="term" value="C:plasma membrane"/>
    <property type="evidence" value="ECO:0007669"/>
    <property type="project" value="UniProtKB-SubCell"/>
</dbReference>
<evidence type="ECO:0000256" key="1">
    <source>
        <dbReference type="ARBA" id="ARBA00004651"/>
    </source>
</evidence>
<keyword evidence="3" id="KW-1003">Cell membrane</keyword>
<feature type="transmembrane region" description="Helical" evidence="7">
    <location>
        <begin position="379"/>
        <end position="397"/>
    </location>
</feature>
<protein>
    <recommendedName>
        <fullName evidence="8">Major facilitator superfamily (MFS) profile domain-containing protein</fullName>
    </recommendedName>
</protein>
<comment type="caution">
    <text evidence="9">The sequence shown here is derived from an EMBL/GenBank/DDBJ whole genome shotgun (WGS) entry which is preliminary data.</text>
</comment>
<evidence type="ECO:0000256" key="6">
    <source>
        <dbReference type="ARBA" id="ARBA00023136"/>
    </source>
</evidence>
<comment type="subcellular location">
    <subcellularLocation>
        <location evidence="1">Cell membrane</location>
        <topology evidence="1">Multi-pass membrane protein</topology>
    </subcellularLocation>
</comment>
<feature type="transmembrane region" description="Helical" evidence="7">
    <location>
        <begin position="62"/>
        <end position="86"/>
    </location>
</feature>
<feature type="transmembrane region" description="Helical" evidence="7">
    <location>
        <begin position="285"/>
        <end position="306"/>
    </location>
</feature>
<dbReference type="EMBL" id="AHFE01000020">
    <property type="protein sequence ID" value="EOP46029.1"/>
    <property type="molecule type" value="Genomic_DNA"/>
</dbReference>
<feature type="transmembrane region" description="Helical" evidence="7">
    <location>
        <begin position="312"/>
        <end position="332"/>
    </location>
</feature>
<feature type="transmembrane region" description="Helical" evidence="7">
    <location>
        <begin position="353"/>
        <end position="373"/>
    </location>
</feature>
<feature type="transmembrane region" description="Helical" evidence="7">
    <location>
        <begin position="179"/>
        <end position="201"/>
    </location>
</feature>
<evidence type="ECO:0000256" key="2">
    <source>
        <dbReference type="ARBA" id="ARBA00022448"/>
    </source>
</evidence>
<dbReference type="SUPFAM" id="SSF103473">
    <property type="entry name" value="MFS general substrate transporter"/>
    <property type="match status" value="1"/>
</dbReference>
<keyword evidence="4 7" id="KW-0812">Transmembrane</keyword>
<dbReference type="AlphaFoldDB" id="R8NI68"/>
<dbReference type="InterPro" id="IPR050189">
    <property type="entry name" value="MFS_Efflux_Transporters"/>
</dbReference>
<organism evidence="9 10">
    <name type="scientific">Bacillus cereus (strain VD146)</name>
    <dbReference type="NCBI Taxonomy" id="1053236"/>
    <lineage>
        <taxon>Bacteria</taxon>
        <taxon>Bacillati</taxon>
        <taxon>Bacillota</taxon>
        <taxon>Bacilli</taxon>
        <taxon>Bacillales</taxon>
        <taxon>Bacillaceae</taxon>
        <taxon>Bacillus</taxon>
        <taxon>Bacillus cereus group</taxon>
    </lineage>
</organism>
<dbReference type="CDD" id="cd17324">
    <property type="entry name" value="MFS_NepI_like"/>
    <property type="match status" value="1"/>
</dbReference>
<evidence type="ECO:0000256" key="4">
    <source>
        <dbReference type="ARBA" id="ARBA00022692"/>
    </source>
</evidence>
<evidence type="ECO:0000256" key="3">
    <source>
        <dbReference type="ARBA" id="ARBA00022475"/>
    </source>
</evidence>
<feature type="transmembrane region" description="Helical" evidence="7">
    <location>
        <begin position="222"/>
        <end position="245"/>
    </location>
</feature>
<feature type="transmembrane region" description="Helical" evidence="7">
    <location>
        <begin position="93"/>
        <end position="112"/>
    </location>
</feature>
<accession>R8NI68</accession>
<evidence type="ECO:0000256" key="5">
    <source>
        <dbReference type="ARBA" id="ARBA00022989"/>
    </source>
</evidence>
<evidence type="ECO:0000313" key="10">
    <source>
        <dbReference type="Proteomes" id="UP000014020"/>
    </source>
</evidence>
<gene>
    <name evidence="9" type="ORF">IK1_04241</name>
</gene>
<reference evidence="10" key="1">
    <citation type="submission" date="2012-12" db="EMBL/GenBank/DDBJ databases">
        <title>The genome sequence of Bacillus cereus VD146.</title>
        <authorList>
            <consortium name="The Broad Institute Genome Sequencing Platform"/>
            <consortium name="The Broad Institute Genome Sequencing Center for Infectious Disease"/>
            <person name="Feldgarden M."/>
            <person name="Van der Auwera G.A."/>
            <person name="Mahillon J."/>
            <person name="Duprez V."/>
            <person name="Timmery S."/>
            <person name="Mattelet C."/>
            <person name="Dierick K."/>
            <person name="Sun M."/>
            <person name="Yu Z."/>
            <person name="Zhu L."/>
            <person name="Hu X."/>
            <person name="Shank E.B."/>
            <person name="Swiecicka I."/>
            <person name="Hansen B.M."/>
            <person name="Andrup L."/>
            <person name="Walker B."/>
            <person name="Young S.K."/>
            <person name="Zeng Q."/>
            <person name="Gargeya S."/>
            <person name="Fitzgerald M."/>
            <person name="Haas B."/>
            <person name="Abouelleil A."/>
            <person name="Alvarado L."/>
            <person name="Arachchi H.M."/>
            <person name="Berlin A.M."/>
            <person name="Chapman S.B."/>
            <person name="Dewar J."/>
            <person name="Goldberg J."/>
            <person name="Griggs A."/>
            <person name="Gujja S."/>
            <person name="Hansen M."/>
            <person name="Howarth C."/>
            <person name="Imamovic A."/>
            <person name="Larimer J."/>
            <person name="McCowan C."/>
            <person name="Murphy C."/>
            <person name="Neiman D."/>
            <person name="Pearson M."/>
            <person name="Priest M."/>
            <person name="Roberts A."/>
            <person name="Saif S."/>
            <person name="Shea T."/>
            <person name="Sisk P."/>
            <person name="Sykes S."/>
            <person name="Wortman J."/>
            <person name="Nusbaum C."/>
            <person name="Birren B."/>
        </authorList>
    </citation>
    <scope>NUCLEOTIDE SEQUENCE [LARGE SCALE GENOMIC DNA]</scope>
    <source>
        <strain evidence="10">VD146</strain>
    </source>
</reference>
<dbReference type="GO" id="GO:0022857">
    <property type="term" value="F:transmembrane transporter activity"/>
    <property type="evidence" value="ECO:0007669"/>
    <property type="project" value="InterPro"/>
</dbReference>
<dbReference type="PATRIC" id="fig|1053236.3.peg.903"/>
<evidence type="ECO:0000259" key="8">
    <source>
        <dbReference type="PROSITE" id="PS50850"/>
    </source>
</evidence>
<evidence type="ECO:0000256" key="7">
    <source>
        <dbReference type="SAM" id="Phobius"/>
    </source>
</evidence>
<keyword evidence="2" id="KW-0813">Transport</keyword>
<feature type="transmembrane region" description="Helical" evidence="7">
    <location>
        <begin position="154"/>
        <end position="173"/>
    </location>
</feature>
<feature type="transmembrane region" description="Helical" evidence="7">
    <location>
        <begin position="29"/>
        <end position="50"/>
    </location>
</feature>
<dbReference type="Proteomes" id="UP000014020">
    <property type="component" value="Unassembled WGS sequence"/>
</dbReference>
<dbReference type="PROSITE" id="PS50850">
    <property type="entry name" value="MFS"/>
    <property type="match status" value="1"/>
</dbReference>